<dbReference type="RefSeq" id="WP_114548667.1">
    <property type="nucleotide sequence ID" value="NZ_PPUT01000007.1"/>
</dbReference>
<dbReference type="InterPro" id="IPR007712">
    <property type="entry name" value="RelE/ParE_toxin"/>
</dbReference>
<sequence>MLRANYTPRFQKDVKRLKKKHVALDPLKEVVELVVADTPDSRSELVRRHNMHRLKGEWSGSMECHVANAGDWLLVWAQTDDQAYFQRTGGHDDLFSG</sequence>
<dbReference type="GO" id="GO:0004521">
    <property type="term" value="F:RNA endonuclease activity"/>
    <property type="evidence" value="ECO:0007669"/>
    <property type="project" value="TreeGrafter"/>
</dbReference>
<dbReference type="PANTHER" id="PTHR40588">
    <property type="entry name" value="MRNA INTERFERASE TOXIN YAFQ"/>
    <property type="match status" value="1"/>
</dbReference>
<dbReference type="NCBIfam" id="TIGR02385">
    <property type="entry name" value="RelE_StbE"/>
    <property type="match status" value="1"/>
</dbReference>
<dbReference type="Gene3D" id="3.30.2310.20">
    <property type="entry name" value="RelE-like"/>
    <property type="match status" value="1"/>
</dbReference>
<dbReference type="Pfam" id="PF15738">
    <property type="entry name" value="YafQ_toxin"/>
    <property type="match status" value="1"/>
</dbReference>
<name>A0A369P0U8_9ACTN</name>
<dbReference type="GO" id="GO:0006415">
    <property type="term" value="P:translational termination"/>
    <property type="evidence" value="ECO:0007669"/>
    <property type="project" value="TreeGrafter"/>
</dbReference>
<keyword evidence="1" id="KW-1277">Toxin-antitoxin system</keyword>
<reference evidence="3 4" key="1">
    <citation type="journal article" date="2018" name="Elife">
        <title>Discovery and characterization of a prevalent human gut bacterial enzyme sufficient for the inactivation of a family of plant toxins.</title>
        <authorList>
            <person name="Koppel N."/>
            <person name="Bisanz J.E."/>
            <person name="Pandelia M.E."/>
            <person name="Turnbaugh P.J."/>
            <person name="Balskus E.P."/>
        </authorList>
    </citation>
    <scope>NUCLEOTIDE SEQUENCE [LARGE SCALE GENOMIC DNA]</scope>
    <source>
        <strain evidence="3 4">OB21 GAM 11</strain>
    </source>
</reference>
<organism evidence="3 4">
    <name type="scientific">Adlercreutzia equolifaciens subsp. celatus</name>
    <dbReference type="NCBI Taxonomy" id="394340"/>
    <lineage>
        <taxon>Bacteria</taxon>
        <taxon>Bacillati</taxon>
        <taxon>Actinomycetota</taxon>
        <taxon>Coriobacteriia</taxon>
        <taxon>Eggerthellales</taxon>
        <taxon>Eggerthellaceae</taxon>
        <taxon>Adlercreutzia</taxon>
    </lineage>
</organism>
<evidence type="ECO:0000256" key="2">
    <source>
        <dbReference type="PIRSR" id="PIRSR006156-1"/>
    </source>
</evidence>
<dbReference type="GO" id="GO:0006402">
    <property type="term" value="P:mRNA catabolic process"/>
    <property type="evidence" value="ECO:0007669"/>
    <property type="project" value="TreeGrafter"/>
</dbReference>
<proteinExistence type="predicted"/>
<dbReference type="AlphaFoldDB" id="A0A369P0U8"/>
<gene>
    <name evidence="3" type="ORF">C1850_03950</name>
</gene>
<protein>
    <submittedName>
        <fullName evidence="3">Type II toxin-antitoxin system YafQ family toxin</fullName>
    </submittedName>
</protein>
<dbReference type="InterPro" id="IPR004386">
    <property type="entry name" value="Toxin_YafQ-like"/>
</dbReference>
<feature type="active site" description="Proton donor" evidence="2">
    <location>
        <position position="91"/>
    </location>
</feature>
<dbReference type="EMBL" id="PPUT01000007">
    <property type="protein sequence ID" value="RDC45731.1"/>
    <property type="molecule type" value="Genomic_DNA"/>
</dbReference>
<evidence type="ECO:0000313" key="4">
    <source>
        <dbReference type="Proteomes" id="UP000253805"/>
    </source>
</evidence>
<dbReference type="PANTHER" id="PTHR40588:SF1">
    <property type="entry name" value="MRNA INTERFERASE TOXIN YAFQ"/>
    <property type="match status" value="1"/>
</dbReference>
<evidence type="ECO:0000313" key="3">
    <source>
        <dbReference type="EMBL" id="RDC45731.1"/>
    </source>
</evidence>
<evidence type="ECO:0000256" key="1">
    <source>
        <dbReference type="ARBA" id="ARBA00022649"/>
    </source>
</evidence>
<dbReference type="PIRSF" id="PIRSF006156">
    <property type="entry name" value="YafQ"/>
    <property type="match status" value="1"/>
</dbReference>
<accession>A0A369P0U8</accession>
<dbReference type="SUPFAM" id="SSF143011">
    <property type="entry name" value="RelE-like"/>
    <property type="match status" value="1"/>
</dbReference>
<comment type="caution">
    <text evidence="3">The sequence shown here is derived from an EMBL/GenBank/DDBJ whole genome shotgun (WGS) entry which is preliminary data.</text>
</comment>
<dbReference type="InterPro" id="IPR035093">
    <property type="entry name" value="RelE/ParE_toxin_dom_sf"/>
</dbReference>
<dbReference type="Proteomes" id="UP000253805">
    <property type="component" value="Unassembled WGS sequence"/>
</dbReference>